<keyword evidence="2" id="KW-1185">Reference proteome</keyword>
<dbReference type="AlphaFoldDB" id="A0A8H5CA91"/>
<proteinExistence type="predicted"/>
<organism evidence="1 2">
    <name type="scientific">Ephemerocybe angulata</name>
    <dbReference type="NCBI Taxonomy" id="980116"/>
    <lineage>
        <taxon>Eukaryota</taxon>
        <taxon>Fungi</taxon>
        <taxon>Dikarya</taxon>
        <taxon>Basidiomycota</taxon>
        <taxon>Agaricomycotina</taxon>
        <taxon>Agaricomycetes</taxon>
        <taxon>Agaricomycetidae</taxon>
        <taxon>Agaricales</taxon>
        <taxon>Agaricineae</taxon>
        <taxon>Psathyrellaceae</taxon>
        <taxon>Ephemerocybe</taxon>
    </lineage>
</organism>
<evidence type="ECO:0000313" key="1">
    <source>
        <dbReference type="EMBL" id="KAF5338087.1"/>
    </source>
</evidence>
<dbReference type="Proteomes" id="UP000541558">
    <property type="component" value="Unassembled WGS sequence"/>
</dbReference>
<comment type="caution">
    <text evidence="1">The sequence shown here is derived from an EMBL/GenBank/DDBJ whole genome shotgun (WGS) entry which is preliminary data.</text>
</comment>
<dbReference type="OrthoDB" id="10480001at2759"/>
<gene>
    <name evidence="1" type="ORF">D9611_014196</name>
</gene>
<evidence type="ECO:0000313" key="2">
    <source>
        <dbReference type="Proteomes" id="UP000541558"/>
    </source>
</evidence>
<accession>A0A8H5CA91</accession>
<name>A0A8H5CA91_9AGAR</name>
<protein>
    <submittedName>
        <fullName evidence="1">Uncharacterized protein</fullName>
    </submittedName>
</protein>
<sequence>MGSTLPLELIYLCIKASSDSFAALRQLSLVSKECVSETRKYIFKDVKLDRRGRDVDLYSHRIRTFLDLLSANGGLASYIRSLLVKLEPSTYAATEAYTHDLPAILDLLTDLMTLQLNSATTLSNHGADWDTLPDQLRLSITRRCSALSITNLAFADLKNFPQTLLPSASRLTHLSLLRVRGPAGAQSVSTTQDVVGRLAQPLESFSVNDSTWIAANCIFANPGPIPSLRKLTWTISDQRDLDTLLYVLRKCGASLKELDLSFQLPPDAFANPGLNHMINALHIGAGMVELPQLQLMSLSSETLLGEIDFDTTAGLGSHLRLFVAILRTQRLLPVLRLNIKLWNPEFMTGTRASEILRDRADWKALDAHLSSEHPAPLFTKLYFNDIWLGAGSISTLSPSQAEKKDAFNQQLRQETYELLSESYRANKLTVFMEEFALPRSGVNPQP</sequence>
<dbReference type="EMBL" id="JAACJK010000018">
    <property type="protein sequence ID" value="KAF5338087.1"/>
    <property type="molecule type" value="Genomic_DNA"/>
</dbReference>
<reference evidence="1 2" key="1">
    <citation type="journal article" date="2020" name="ISME J.">
        <title>Uncovering the hidden diversity of litter-decomposition mechanisms in mushroom-forming fungi.</title>
        <authorList>
            <person name="Floudas D."/>
            <person name="Bentzer J."/>
            <person name="Ahren D."/>
            <person name="Johansson T."/>
            <person name="Persson P."/>
            <person name="Tunlid A."/>
        </authorList>
    </citation>
    <scope>NUCLEOTIDE SEQUENCE [LARGE SCALE GENOMIC DNA]</scope>
    <source>
        <strain evidence="1 2">CBS 175.51</strain>
    </source>
</reference>